<organism evidence="2 3">
    <name type="scientific">Desulfotalea psychrophila (strain LSv54 / DSM 12343)</name>
    <dbReference type="NCBI Taxonomy" id="177439"/>
    <lineage>
        <taxon>Bacteria</taxon>
        <taxon>Pseudomonadati</taxon>
        <taxon>Thermodesulfobacteriota</taxon>
        <taxon>Desulfobulbia</taxon>
        <taxon>Desulfobulbales</taxon>
        <taxon>Desulfocapsaceae</taxon>
        <taxon>Desulfotalea</taxon>
    </lineage>
</organism>
<evidence type="ECO:0000313" key="3">
    <source>
        <dbReference type="Proteomes" id="UP000000602"/>
    </source>
</evidence>
<keyword evidence="1" id="KW-1133">Transmembrane helix</keyword>
<reference evidence="3" key="1">
    <citation type="journal article" date="2004" name="Environ. Microbiol.">
        <title>The genome of Desulfotalea psychrophila, a sulfate-reducing bacterium from permanently cold Arctic sediments.</title>
        <authorList>
            <person name="Rabus R."/>
            <person name="Ruepp A."/>
            <person name="Frickey T."/>
            <person name="Rattei T."/>
            <person name="Fartmann B."/>
            <person name="Stark M."/>
            <person name="Bauer M."/>
            <person name="Zibat A."/>
            <person name="Lombardot T."/>
            <person name="Becker I."/>
            <person name="Amann J."/>
            <person name="Gellner K."/>
            <person name="Teeling H."/>
            <person name="Leuschner W.D."/>
            <person name="Gloeckner F.-O."/>
            <person name="Lupas A.N."/>
            <person name="Amann R."/>
            <person name="Klenk H.-P."/>
        </authorList>
    </citation>
    <scope>NUCLEOTIDE SEQUENCE [LARGE SCALE GENOMIC DNA]</scope>
    <source>
        <strain evidence="3">DSM 12343 / LSv54</strain>
    </source>
</reference>
<dbReference type="HOGENOM" id="CLU_2464076_0_0_7"/>
<feature type="transmembrane region" description="Helical" evidence="1">
    <location>
        <begin position="52"/>
        <end position="70"/>
    </location>
</feature>
<evidence type="ECO:0000313" key="2">
    <source>
        <dbReference type="EMBL" id="CAG35767.1"/>
    </source>
</evidence>
<protein>
    <submittedName>
        <fullName evidence="2">Uncharacterized protein</fullName>
    </submittedName>
</protein>
<evidence type="ECO:0000256" key="1">
    <source>
        <dbReference type="SAM" id="Phobius"/>
    </source>
</evidence>
<keyword evidence="3" id="KW-1185">Reference proteome</keyword>
<name>Q6APF7_DESPS</name>
<accession>Q6APF7</accession>
<proteinExistence type="predicted"/>
<gene>
    <name evidence="2" type="ordered locus">DP1038</name>
</gene>
<dbReference type="STRING" id="177439.DP1038"/>
<dbReference type="AlphaFoldDB" id="Q6APF7"/>
<dbReference type="KEGG" id="dps:DP1038"/>
<keyword evidence="1" id="KW-0812">Transmembrane</keyword>
<dbReference type="EMBL" id="CR522870">
    <property type="protein sequence ID" value="CAG35767.1"/>
    <property type="molecule type" value="Genomic_DNA"/>
</dbReference>
<keyword evidence="1" id="KW-0472">Membrane</keyword>
<dbReference type="Proteomes" id="UP000000602">
    <property type="component" value="Chromosome"/>
</dbReference>
<sequence length="88" mass="9668">MASWIFSFTELKIVSIFLPACSALKALSIFLPTFSAPPSWSQAVIENAKASRAISSIVLIFISSLLICFLPQPIRHGQSRGYIRIGLK</sequence>